<keyword evidence="3" id="KW-0813">Transport</keyword>
<reference evidence="8 9" key="1">
    <citation type="journal article" date="2019" name="Int. J. Syst. Evol. Microbiol.">
        <title>The Global Catalogue of Microorganisms (GCM) 10K type strain sequencing project: providing services to taxonomists for standard genome sequencing and annotation.</title>
        <authorList>
            <consortium name="The Broad Institute Genomics Platform"/>
            <consortium name="The Broad Institute Genome Sequencing Center for Infectious Disease"/>
            <person name="Wu L."/>
            <person name="Ma J."/>
        </authorList>
    </citation>
    <scope>NUCLEOTIDE SEQUENCE [LARGE SCALE GENOMIC DNA]</scope>
    <source>
        <strain evidence="8 9">JCM 15089</strain>
    </source>
</reference>
<comment type="subcellular location">
    <subcellularLocation>
        <location evidence="1">Membrane</location>
        <topology evidence="1">Multi-pass membrane protein</topology>
    </subcellularLocation>
</comment>
<feature type="transmembrane region" description="Helical" evidence="7">
    <location>
        <begin position="369"/>
        <end position="391"/>
    </location>
</feature>
<keyword evidence="5 7" id="KW-1133">Transmembrane helix</keyword>
<dbReference type="PANTHER" id="PTHR12778">
    <property type="entry name" value="SOLUTE CARRIER FAMILY 33 ACETYL-COA TRANSPORTER -RELATED"/>
    <property type="match status" value="1"/>
</dbReference>
<feature type="transmembrane region" description="Helical" evidence="7">
    <location>
        <begin position="21"/>
        <end position="42"/>
    </location>
</feature>
<keyword evidence="9" id="KW-1185">Reference proteome</keyword>
<proteinExistence type="inferred from homology"/>
<feature type="transmembrane region" description="Helical" evidence="7">
    <location>
        <begin position="183"/>
        <end position="201"/>
    </location>
</feature>
<comment type="caution">
    <text evidence="8">The sequence shown here is derived from an EMBL/GenBank/DDBJ whole genome shotgun (WGS) entry which is preliminary data.</text>
</comment>
<dbReference type="Pfam" id="PF07690">
    <property type="entry name" value="MFS_1"/>
    <property type="match status" value="1"/>
</dbReference>
<feature type="transmembrane region" description="Helical" evidence="7">
    <location>
        <begin position="213"/>
        <end position="233"/>
    </location>
</feature>
<accession>A0ABN1FCI8</accession>
<dbReference type="SUPFAM" id="SSF103473">
    <property type="entry name" value="MFS general substrate transporter"/>
    <property type="match status" value="1"/>
</dbReference>
<dbReference type="InterPro" id="IPR011701">
    <property type="entry name" value="MFS"/>
</dbReference>
<keyword evidence="6 7" id="KW-0472">Membrane</keyword>
<dbReference type="Proteomes" id="UP001499951">
    <property type="component" value="Unassembled WGS sequence"/>
</dbReference>
<protein>
    <submittedName>
        <fullName evidence="8">MFS transporter</fullName>
    </submittedName>
</protein>
<evidence type="ECO:0000256" key="4">
    <source>
        <dbReference type="ARBA" id="ARBA00022692"/>
    </source>
</evidence>
<evidence type="ECO:0000313" key="9">
    <source>
        <dbReference type="Proteomes" id="UP001499951"/>
    </source>
</evidence>
<sequence>MSEKSRRPLAVYFERQNLIMLALGFSSGLPFLLAGNTLGYWLREEGTSLAAIGFITWVGLAYTFKFLWAPLIDRTFAPFLMRFGRRRSWMLFTQAIILAALTLMGFYGLSHGLVFLGVLAAVVTFTSATQDIVVDAWRIETARDAEELGILTSAYTFGYRSALLAAEAVILLLATRIGWNSSYAVYGLLMLVGVVACLCAAEPAKSLARKTLPVLWSWRGAFDAIVGPFIAFFKAHGAGAAIVTLAAISLFQLPNFLMGPMANPFYHDLGMTKDTVGAVRGTFGLAAVFVGVATGGFLVLKLGKVWALVVGGSTQILGTIAYAVLPYHHDPVTFAAIMALDNFGIAVAGVTLVTYMSSLTSIGYTATQYAWLSSVYTVFGKLLKGFTGAMVDGIAAHIGLMQAYAVFFIGAGLLGIPAILLFLWLASQRRPQAT</sequence>
<organism evidence="8 9">
    <name type="scientific">Rhizomicrobium electricum</name>
    <dbReference type="NCBI Taxonomy" id="480070"/>
    <lineage>
        <taxon>Bacteria</taxon>
        <taxon>Pseudomonadati</taxon>
        <taxon>Pseudomonadota</taxon>
        <taxon>Alphaproteobacteria</taxon>
        <taxon>Micropepsales</taxon>
        <taxon>Micropepsaceae</taxon>
        <taxon>Rhizomicrobium</taxon>
    </lineage>
</organism>
<evidence type="ECO:0000256" key="6">
    <source>
        <dbReference type="ARBA" id="ARBA00023136"/>
    </source>
</evidence>
<feature type="transmembrane region" description="Helical" evidence="7">
    <location>
        <begin position="305"/>
        <end position="325"/>
    </location>
</feature>
<feature type="transmembrane region" description="Helical" evidence="7">
    <location>
        <begin position="89"/>
        <end position="107"/>
    </location>
</feature>
<dbReference type="Gene3D" id="1.20.1250.20">
    <property type="entry name" value="MFS general substrate transporter like domains"/>
    <property type="match status" value="2"/>
</dbReference>
<feature type="transmembrane region" description="Helical" evidence="7">
    <location>
        <begin position="332"/>
        <end position="357"/>
    </location>
</feature>
<dbReference type="NCBIfam" id="TIGR00901">
    <property type="entry name" value="2A0125"/>
    <property type="match status" value="1"/>
</dbReference>
<feature type="transmembrane region" description="Helical" evidence="7">
    <location>
        <begin position="113"/>
        <end position="137"/>
    </location>
</feature>
<gene>
    <name evidence="8" type="ORF">GCM10008942_41220</name>
</gene>
<evidence type="ECO:0000256" key="5">
    <source>
        <dbReference type="ARBA" id="ARBA00022989"/>
    </source>
</evidence>
<feature type="transmembrane region" description="Helical" evidence="7">
    <location>
        <begin position="403"/>
        <end position="426"/>
    </location>
</feature>
<dbReference type="InterPro" id="IPR036259">
    <property type="entry name" value="MFS_trans_sf"/>
</dbReference>
<evidence type="ECO:0000256" key="2">
    <source>
        <dbReference type="ARBA" id="ARBA00008335"/>
    </source>
</evidence>
<keyword evidence="4 7" id="KW-0812">Transmembrane</keyword>
<dbReference type="InterPro" id="IPR004752">
    <property type="entry name" value="AmpG_permease/AT-1"/>
</dbReference>
<dbReference type="PANTHER" id="PTHR12778:SF10">
    <property type="entry name" value="MAJOR FACILITATOR SUPERFAMILY DOMAIN-CONTAINING PROTEIN 3"/>
    <property type="match status" value="1"/>
</dbReference>
<evidence type="ECO:0000256" key="7">
    <source>
        <dbReference type="SAM" id="Phobius"/>
    </source>
</evidence>
<evidence type="ECO:0000313" key="8">
    <source>
        <dbReference type="EMBL" id="GAA0587982.1"/>
    </source>
</evidence>
<dbReference type="RefSeq" id="WP_166934838.1">
    <property type="nucleotide sequence ID" value="NZ_BAAADD010000014.1"/>
</dbReference>
<feature type="transmembrane region" description="Helical" evidence="7">
    <location>
        <begin position="278"/>
        <end position="299"/>
    </location>
</feature>
<evidence type="ECO:0000256" key="3">
    <source>
        <dbReference type="ARBA" id="ARBA00022448"/>
    </source>
</evidence>
<dbReference type="EMBL" id="BAAADD010000014">
    <property type="protein sequence ID" value="GAA0587982.1"/>
    <property type="molecule type" value="Genomic_DNA"/>
</dbReference>
<feature type="transmembrane region" description="Helical" evidence="7">
    <location>
        <begin position="239"/>
        <end position="257"/>
    </location>
</feature>
<feature type="transmembrane region" description="Helical" evidence="7">
    <location>
        <begin position="48"/>
        <end position="68"/>
    </location>
</feature>
<evidence type="ECO:0000256" key="1">
    <source>
        <dbReference type="ARBA" id="ARBA00004141"/>
    </source>
</evidence>
<name>A0ABN1FCI8_9PROT</name>
<comment type="similarity">
    <text evidence="2">Belongs to the major facilitator superfamily.</text>
</comment>